<dbReference type="Gene3D" id="3.40.50.1820">
    <property type="entry name" value="alpha/beta hydrolase"/>
    <property type="match status" value="1"/>
</dbReference>
<dbReference type="Proteomes" id="UP001472866">
    <property type="component" value="Chromosome 02"/>
</dbReference>
<name>A0AAX4P1Z8_9CHLO</name>
<dbReference type="InterPro" id="IPR013744">
    <property type="entry name" value="SidJ"/>
</dbReference>
<protein>
    <submittedName>
        <fullName evidence="1">Alpha/beta-hydrolase</fullName>
    </submittedName>
</protein>
<dbReference type="SUPFAM" id="SSF53474">
    <property type="entry name" value="alpha/beta-Hydrolases"/>
    <property type="match status" value="1"/>
</dbReference>
<evidence type="ECO:0000313" key="1">
    <source>
        <dbReference type="EMBL" id="WZN60090.1"/>
    </source>
</evidence>
<dbReference type="PANTHER" id="PTHR31591:SF1">
    <property type="entry name" value="UPF0613 PROTEIN PB24D3.06C"/>
    <property type="match status" value="1"/>
</dbReference>
<sequence>MLSGSLFKYGPRSPNVAFKHGTHPRHVLVVGGLTDGLFATRWVEPLSRALESEGGVSVVQVLLSSSHSGYGTSSLDQDAEELEELVRFLQAEAEADYGIVGHSTGCQDAVRFCRRILRAQSVPKPSFVILQAPVSDRESLALTSQTTKNIDLARELMTKSQGEEVLMPLSTQEDGSPITARRYLSLAAKGGDDDMFSSDLKDAELDTLLGHMAGIPTLVLQSGADEYIPHVTVDATSNAERLAKAMGGEHDTATAVTIDGGSHALEDHIEVAVQTIQDFMRDVKFTN</sequence>
<dbReference type="EMBL" id="CP151502">
    <property type="protein sequence ID" value="WZN60090.1"/>
    <property type="molecule type" value="Genomic_DNA"/>
</dbReference>
<dbReference type="AlphaFoldDB" id="A0AAX4P1Z8"/>
<accession>A0AAX4P1Z8</accession>
<gene>
    <name evidence="1" type="ORF">HKI87_02g16180</name>
</gene>
<dbReference type="Pfam" id="PF08538">
    <property type="entry name" value="DUF1749"/>
    <property type="match status" value="1"/>
</dbReference>
<organism evidence="1 2">
    <name type="scientific">Chloropicon roscoffensis</name>
    <dbReference type="NCBI Taxonomy" id="1461544"/>
    <lineage>
        <taxon>Eukaryota</taxon>
        <taxon>Viridiplantae</taxon>
        <taxon>Chlorophyta</taxon>
        <taxon>Chloropicophyceae</taxon>
        <taxon>Chloropicales</taxon>
        <taxon>Chloropicaceae</taxon>
        <taxon>Chloropicon</taxon>
    </lineage>
</organism>
<dbReference type="PANTHER" id="PTHR31591">
    <property type="entry name" value="UPF0613 PROTEIN PB24D3.06C"/>
    <property type="match status" value="1"/>
</dbReference>
<proteinExistence type="predicted"/>
<keyword evidence="2" id="KW-1185">Reference proteome</keyword>
<dbReference type="InterPro" id="IPR029058">
    <property type="entry name" value="AB_hydrolase_fold"/>
</dbReference>
<reference evidence="1 2" key="1">
    <citation type="submission" date="2024-03" db="EMBL/GenBank/DDBJ databases">
        <title>Complete genome sequence of the green alga Chloropicon roscoffensis RCC1871.</title>
        <authorList>
            <person name="Lemieux C."/>
            <person name="Pombert J.-F."/>
            <person name="Otis C."/>
            <person name="Turmel M."/>
        </authorList>
    </citation>
    <scope>NUCLEOTIDE SEQUENCE [LARGE SCALE GENOMIC DNA]</scope>
    <source>
        <strain evidence="1 2">RCC1871</strain>
    </source>
</reference>
<evidence type="ECO:0000313" key="2">
    <source>
        <dbReference type="Proteomes" id="UP001472866"/>
    </source>
</evidence>